<evidence type="ECO:0000313" key="1">
    <source>
        <dbReference type="EMBL" id="PTE11653.1"/>
    </source>
</evidence>
<gene>
    <name evidence="1" type="ORF">C9427_05445</name>
</gene>
<reference evidence="1 2" key="1">
    <citation type="submission" date="2018-03" db="EMBL/GenBank/DDBJ databases">
        <title>Genome sequence of the symbiotic type strain Mesorhizobium helmanticense CSLC115NT isolated from Lotus corniculatus nodules.</title>
        <authorList>
            <person name="Sannazzaro A.I."/>
            <person name="Torres Tejerizo G.A."/>
            <person name="Dip D."/>
            <person name="Caballero M."/>
            <person name="Pistorio M."/>
            <person name="Estrella M.J."/>
        </authorList>
    </citation>
    <scope>NUCLEOTIDE SEQUENCE [LARGE SCALE GENOMIC DNA]</scope>
    <source>
        <strain evidence="1 2">CSLC115N</strain>
    </source>
</reference>
<dbReference type="AlphaFoldDB" id="A0A2T4J1E0"/>
<dbReference type="EMBL" id="PZJX01000007">
    <property type="protein sequence ID" value="PTE11653.1"/>
    <property type="molecule type" value="Genomic_DNA"/>
</dbReference>
<name>A0A2T4J1E0_9HYPH</name>
<sequence>MKQFGGTEQRRFANCVPRAKESAMNSGPRSLWIRSLAMPVLLSVSLGGSIATATAQDQTADVRIVGDQVRSQAFPCDNPSSAERIEAESAPNHTVYLLKCEGVTYRVVLIPDQAAQVTEAN</sequence>
<dbReference type="Proteomes" id="UP000240259">
    <property type="component" value="Unassembled WGS sequence"/>
</dbReference>
<proteinExistence type="predicted"/>
<keyword evidence="2" id="KW-1185">Reference proteome</keyword>
<accession>A0A2T4J1E0</accession>
<evidence type="ECO:0000313" key="2">
    <source>
        <dbReference type="Proteomes" id="UP000240259"/>
    </source>
</evidence>
<organism evidence="1 2">
    <name type="scientific">Mesorhizobium helmanticense</name>
    <dbReference type="NCBI Taxonomy" id="1776423"/>
    <lineage>
        <taxon>Bacteria</taxon>
        <taxon>Pseudomonadati</taxon>
        <taxon>Pseudomonadota</taxon>
        <taxon>Alphaproteobacteria</taxon>
        <taxon>Hyphomicrobiales</taxon>
        <taxon>Phyllobacteriaceae</taxon>
        <taxon>Mesorhizobium</taxon>
    </lineage>
</organism>
<protein>
    <submittedName>
        <fullName evidence="1">Uncharacterized protein</fullName>
    </submittedName>
</protein>
<comment type="caution">
    <text evidence="1">The sequence shown here is derived from an EMBL/GenBank/DDBJ whole genome shotgun (WGS) entry which is preliminary data.</text>
</comment>